<dbReference type="RefSeq" id="WP_160633366.1">
    <property type="nucleotide sequence ID" value="NZ_WWNE01000007.1"/>
</dbReference>
<keyword evidence="3" id="KW-1185">Reference proteome</keyword>
<accession>A0A6N9NI96</accession>
<dbReference type="Pfam" id="PF26622">
    <property type="entry name" value="DUF8199"/>
    <property type="match status" value="1"/>
</dbReference>
<reference evidence="2 3" key="1">
    <citation type="submission" date="2019-12" db="EMBL/GenBank/DDBJ databases">
        <authorList>
            <person name="Zhao J."/>
        </authorList>
    </citation>
    <scope>NUCLEOTIDE SEQUENCE [LARGE SCALE GENOMIC DNA]</scope>
    <source>
        <strain evidence="2 3">S-15</strain>
    </source>
</reference>
<evidence type="ECO:0000313" key="3">
    <source>
        <dbReference type="Proteomes" id="UP000470771"/>
    </source>
</evidence>
<dbReference type="NCBIfam" id="NF047658">
    <property type="entry name" value="HYC_CC_PP"/>
    <property type="match status" value="1"/>
</dbReference>
<dbReference type="Proteomes" id="UP000470771">
    <property type="component" value="Unassembled WGS sequence"/>
</dbReference>
<dbReference type="InterPro" id="IPR058512">
    <property type="entry name" value="DUF8199"/>
</dbReference>
<evidence type="ECO:0000256" key="1">
    <source>
        <dbReference type="SAM" id="SignalP"/>
    </source>
</evidence>
<proteinExistence type="predicted"/>
<feature type="signal peptide" evidence="1">
    <location>
        <begin position="1"/>
        <end position="21"/>
    </location>
</feature>
<evidence type="ECO:0000313" key="2">
    <source>
        <dbReference type="EMBL" id="NBG66416.1"/>
    </source>
</evidence>
<dbReference type="EMBL" id="WWNE01000007">
    <property type="protein sequence ID" value="NBG66416.1"/>
    <property type="molecule type" value="Genomic_DNA"/>
</dbReference>
<name>A0A6N9NI96_9FLAO</name>
<feature type="chain" id="PRO_5026731028" description="Secreted protein" evidence="1">
    <location>
        <begin position="22"/>
        <end position="139"/>
    </location>
</feature>
<dbReference type="AlphaFoldDB" id="A0A6N9NI96"/>
<keyword evidence="1" id="KW-0732">Signal</keyword>
<comment type="caution">
    <text evidence="2">The sequence shown here is derived from an EMBL/GenBank/DDBJ whole genome shotgun (WGS) entry which is preliminary data.</text>
</comment>
<sequence length="139" mass="15638">MKKVIAISLALLMLVSNIGFAMNTHFCGGQAVETTFTLGLGNPDCGMEDMEQECENMPSEEEQIKAKPCCENQHQVIQTDDIAKTQPSTSVVNPFFFAAFVQVFIQPLFFVDKGQSLYPEYPPPFFERDVQVLFQTFLI</sequence>
<protein>
    <recommendedName>
        <fullName evidence="4">Secreted protein</fullName>
    </recommendedName>
</protein>
<gene>
    <name evidence="2" type="ORF">GQN54_09835</name>
</gene>
<organism evidence="2 3">
    <name type="scientific">Acidiluteibacter ferrifornacis</name>
    <dbReference type="NCBI Taxonomy" id="2692424"/>
    <lineage>
        <taxon>Bacteria</taxon>
        <taxon>Pseudomonadati</taxon>
        <taxon>Bacteroidota</taxon>
        <taxon>Flavobacteriia</taxon>
        <taxon>Flavobacteriales</taxon>
        <taxon>Cryomorphaceae</taxon>
        <taxon>Acidiluteibacter</taxon>
    </lineage>
</organism>
<dbReference type="InterPro" id="IPR058060">
    <property type="entry name" value="HYC_CC_PP"/>
</dbReference>
<evidence type="ECO:0008006" key="4">
    <source>
        <dbReference type="Google" id="ProtNLM"/>
    </source>
</evidence>